<evidence type="ECO:0000259" key="7">
    <source>
        <dbReference type="SMART" id="SM00729"/>
    </source>
</evidence>
<dbReference type="Pfam" id="PF16199">
    <property type="entry name" value="Radical_SAM_C"/>
    <property type="match status" value="1"/>
</dbReference>
<evidence type="ECO:0000313" key="8">
    <source>
        <dbReference type="EMBL" id="EDM63865.1"/>
    </source>
</evidence>
<dbReference type="InterPro" id="IPR032432">
    <property type="entry name" value="Radical_SAM_C"/>
</dbReference>
<dbReference type="InterPro" id="IPR007197">
    <property type="entry name" value="rSAM"/>
</dbReference>
<accession>A6BE26</accession>
<dbReference type="HOGENOM" id="CLU_1270639_0_0_9"/>
<organism evidence="8 9">
    <name type="scientific">Dorea longicatena DSM 13814</name>
    <dbReference type="NCBI Taxonomy" id="411462"/>
    <lineage>
        <taxon>Bacteria</taxon>
        <taxon>Bacillati</taxon>
        <taxon>Bacillota</taxon>
        <taxon>Clostridia</taxon>
        <taxon>Lachnospirales</taxon>
        <taxon>Lachnospiraceae</taxon>
        <taxon>Dorea</taxon>
    </lineage>
</organism>
<evidence type="ECO:0000256" key="6">
    <source>
        <dbReference type="ARBA" id="ARBA00023014"/>
    </source>
</evidence>
<dbReference type="EMBL" id="AAXB02000002">
    <property type="protein sequence ID" value="EDM63865.1"/>
    <property type="molecule type" value="Genomic_DNA"/>
</dbReference>
<dbReference type="InterPro" id="IPR006638">
    <property type="entry name" value="Elp3/MiaA/NifB-like_rSAM"/>
</dbReference>
<dbReference type="InterPro" id="IPR005911">
    <property type="entry name" value="YhcC-like"/>
</dbReference>
<dbReference type="InterPro" id="IPR058240">
    <property type="entry name" value="rSAM_sf"/>
</dbReference>
<dbReference type="Proteomes" id="UP000004016">
    <property type="component" value="Unassembled WGS sequence"/>
</dbReference>
<protein>
    <submittedName>
        <fullName evidence="8">Putative radical SAM protein, TIGR01212 family</fullName>
    </submittedName>
</protein>
<evidence type="ECO:0000256" key="3">
    <source>
        <dbReference type="ARBA" id="ARBA00022691"/>
    </source>
</evidence>
<evidence type="ECO:0000256" key="4">
    <source>
        <dbReference type="ARBA" id="ARBA00022723"/>
    </source>
</evidence>
<dbReference type="SMART" id="SM00729">
    <property type="entry name" value="Elp3"/>
    <property type="match status" value="1"/>
</dbReference>
<evidence type="ECO:0000256" key="1">
    <source>
        <dbReference type="ARBA" id="ARBA00001966"/>
    </source>
</evidence>
<reference evidence="8 9" key="2">
    <citation type="submission" date="2007-04" db="EMBL/GenBank/DDBJ databases">
        <title>Draft genome sequence of Dorea longicatena (DSM 13814).</title>
        <authorList>
            <person name="Sudarsanam P."/>
            <person name="Ley R."/>
            <person name="Guruge J."/>
            <person name="Turnbaugh P.J."/>
            <person name="Mahowald M."/>
            <person name="Liep D."/>
            <person name="Gordon J."/>
        </authorList>
    </citation>
    <scope>NUCLEOTIDE SEQUENCE [LARGE SCALE GENOMIC DNA]</scope>
    <source>
        <strain evidence="8 9">DSM 13814</strain>
    </source>
</reference>
<comment type="caution">
    <text evidence="8">The sequence shown here is derived from an EMBL/GenBank/DDBJ whole genome shotgun (WGS) entry which is preliminary data.</text>
</comment>
<evidence type="ECO:0000256" key="5">
    <source>
        <dbReference type="ARBA" id="ARBA00023004"/>
    </source>
</evidence>
<dbReference type="Pfam" id="PF04055">
    <property type="entry name" value="Radical_SAM"/>
    <property type="match status" value="1"/>
</dbReference>
<dbReference type="InterPro" id="IPR039661">
    <property type="entry name" value="ELP3"/>
</dbReference>
<evidence type="ECO:0000256" key="2">
    <source>
        <dbReference type="ARBA" id="ARBA00022485"/>
    </source>
</evidence>
<proteinExistence type="predicted"/>
<dbReference type="AlphaFoldDB" id="A6BE26"/>
<keyword evidence="6" id="KW-0411">Iron-sulfur</keyword>
<reference evidence="8 9" key="1">
    <citation type="submission" date="2007-03" db="EMBL/GenBank/DDBJ databases">
        <authorList>
            <person name="Fulton L."/>
            <person name="Clifton S."/>
            <person name="Fulton B."/>
            <person name="Xu J."/>
            <person name="Minx P."/>
            <person name="Pepin K.H."/>
            <person name="Johnson M."/>
            <person name="Thiruvilangam P."/>
            <person name="Bhonagiri V."/>
            <person name="Nash W.E."/>
            <person name="Mardis E.R."/>
            <person name="Wilson R.K."/>
        </authorList>
    </citation>
    <scope>NUCLEOTIDE SEQUENCE [LARGE SCALE GENOMIC DNA]</scope>
    <source>
        <strain evidence="8 9">DSM 13814</strain>
    </source>
</reference>
<keyword evidence="4" id="KW-0479">Metal-binding</keyword>
<gene>
    <name evidence="8" type="ORF">DORLON_00542</name>
</gene>
<dbReference type="PANTHER" id="PTHR11135:SF1">
    <property type="entry name" value="PROTEIN YHCC"/>
    <property type="match status" value="1"/>
</dbReference>
<keyword evidence="2" id="KW-0004">4Fe-4S</keyword>
<dbReference type="Gene3D" id="3.80.30.20">
    <property type="entry name" value="tm_1862 like domain"/>
    <property type="match status" value="1"/>
</dbReference>
<sequence>MLEASKVPDIVEIAISTRPDCIREDYLDVLNRIRETTGIQIAIELGLQTVNYHTLKRISRGHTLAEYIDAVLRISRYGYDICTHVILNLPGDEMDDSIETAKILSALPVQIVKAHSLYIAKDTRLCDDYENGTISLCEKEEYLNRLIAFLEHLNPDIAVERLFSRIPEKDAVFCNWNTSWWKLRDELLLRMEEQNSFQGKKLNYLDGAALRLLDNKE</sequence>
<keyword evidence="3" id="KW-0949">S-adenosyl-L-methionine</keyword>
<dbReference type="GO" id="GO:0051539">
    <property type="term" value="F:4 iron, 4 sulfur cluster binding"/>
    <property type="evidence" value="ECO:0007669"/>
    <property type="project" value="UniProtKB-KW"/>
</dbReference>
<dbReference type="SUPFAM" id="SSF102114">
    <property type="entry name" value="Radical SAM enzymes"/>
    <property type="match status" value="1"/>
</dbReference>
<dbReference type="InterPro" id="IPR023404">
    <property type="entry name" value="rSAM_horseshoe"/>
</dbReference>
<keyword evidence="5" id="KW-0408">Iron</keyword>
<dbReference type="GO" id="GO:0003824">
    <property type="term" value="F:catalytic activity"/>
    <property type="evidence" value="ECO:0007669"/>
    <property type="project" value="InterPro"/>
</dbReference>
<dbReference type="NCBIfam" id="TIGR01212">
    <property type="entry name" value="TIGR01212 family radical SAM protein"/>
    <property type="match status" value="1"/>
</dbReference>
<feature type="domain" description="Elp3/MiaA/NifB-like radical SAM core" evidence="7">
    <location>
        <begin position="1"/>
        <end position="148"/>
    </location>
</feature>
<evidence type="ECO:0000313" key="9">
    <source>
        <dbReference type="Proteomes" id="UP000004016"/>
    </source>
</evidence>
<dbReference type="eggNOG" id="COG1242">
    <property type="taxonomic scope" value="Bacteria"/>
</dbReference>
<name>A6BE26_9FIRM</name>
<comment type="cofactor">
    <cofactor evidence="1">
        <name>[4Fe-4S] cluster</name>
        <dbReference type="ChEBI" id="CHEBI:49883"/>
    </cofactor>
</comment>
<dbReference type="PANTHER" id="PTHR11135">
    <property type="entry name" value="HISTONE ACETYLTRANSFERASE-RELATED"/>
    <property type="match status" value="1"/>
</dbReference>
<dbReference type="GO" id="GO:0046872">
    <property type="term" value="F:metal ion binding"/>
    <property type="evidence" value="ECO:0007669"/>
    <property type="project" value="UniProtKB-KW"/>
</dbReference>